<protein>
    <submittedName>
        <fullName evidence="1">Uncharacterized protein</fullName>
    </submittedName>
</protein>
<accession>A0A922L1M0</accession>
<comment type="caution">
    <text evidence="1">The sequence shown here is derived from an EMBL/GenBank/DDBJ whole genome shotgun (WGS) entry which is preliminary data.</text>
</comment>
<dbReference type="EMBL" id="ASGP02000005">
    <property type="protein sequence ID" value="KAH9506707.1"/>
    <property type="molecule type" value="Genomic_DNA"/>
</dbReference>
<evidence type="ECO:0000313" key="2">
    <source>
        <dbReference type="Proteomes" id="UP000790347"/>
    </source>
</evidence>
<dbReference type="AlphaFoldDB" id="A0A922L1M0"/>
<sequence length="84" mass="10043">MQFSHLFKQNIKLFWDFFSLLRFDILTFSNFSLLFAKQLLISYSSVLHCVLFIVQKCLPFELLLQPIIFIHMIENIPIVQHSTH</sequence>
<reference evidence="1" key="1">
    <citation type="submission" date="2013-05" db="EMBL/GenBank/DDBJ databases">
        <authorList>
            <person name="Yim A.K.Y."/>
            <person name="Chan T.F."/>
            <person name="Ji K.M."/>
            <person name="Liu X.Y."/>
            <person name="Zhou J.W."/>
            <person name="Li R.Q."/>
            <person name="Yang K.Y."/>
            <person name="Li J."/>
            <person name="Li M."/>
            <person name="Law P.T.W."/>
            <person name="Wu Y.L."/>
            <person name="Cai Z.L."/>
            <person name="Qin H."/>
            <person name="Bao Y."/>
            <person name="Leung R.K.K."/>
            <person name="Ng P.K.S."/>
            <person name="Zou J."/>
            <person name="Zhong X.J."/>
            <person name="Ran P.X."/>
            <person name="Zhong N.S."/>
            <person name="Liu Z.G."/>
            <person name="Tsui S.K.W."/>
        </authorList>
    </citation>
    <scope>NUCLEOTIDE SEQUENCE</scope>
    <source>
        <strain evidence="1">Derf</strain>
        <tissue evidence="1">Whole organism</tissue>
    </source>
</reference>
<name>A0A922L1M0_DERFA</name>
<proteinExistence type="predicted"/>
<evidence type="ECO:0000313" key="1">
    <source>
        <dbReference type="EMBL" id="KAH9506707.1"/>
    </source>
</evidence>
<keyword evidence="2" id="KW-1185">Reference proteome</keyword>
<gene>
    <name evidence="1" type="ORF">DERF_011425</name>
</gene>
<organism evidence="1 2">
    <name type="scientific">Dermatophagoides farinae</name>
    <name type="common">American house dust mite</name>
    <dbReference type="NCBI Taxonomy" id="6954"/>
    <lineage>
        <taxon>Eukaryota</taxon>
        <taxon>Metazoa</taxon>
        <taxon>Ecdysozoa</taxon>
        <taxon>Arthropoda</taxon>
        <taxon>Chelicerata</taxon>
        <taxon>Arachnida</taxon>
        <taxon>Acari</taxon>
        <taxon>Acariformes</taxon>
        <taxon>Sarcoptiformes</taxon>
        <taxon>Astigmata</taxon>
        <taxon>Psoroptidia</taxon>
        <taxon>Analgoidea</taxon>
        <taxon>Pyroglyphidae</taxon>
        <taxon>Dermatophagoidinae</taxon>
        <taxon>Dermatophagoides</taxon>
    </lineage>
</organism>
<reference evidence="1" key="2">
    <citation type="journal article" date="2022" name="Res Sq">
        <title>Comparative Genomics Reveals Insights into the Divergent Evolution of Astigmatic Mites and Household Pest Adaptations.</title>
        <authorList>
            <person name="Xiong Q."/>
            <person name="Wan A.T.-Y."/>
            <person name="Liu X.-Y."/>
            <person name="Fung C.S.-H."/>
            <person name="Xiao X."/>
            <person name="Malainual N."/>
            <person name="Hou J."/>
            <person name="Wang L."/>
            <person name="Wang M."/>
            <person name="Yang K."/>
            <person name="Cui Y."/>
            <person name="Leung E."/>
            <person name="Nong W."/>
            <person name="Shin S.-K."/>
            <person name="Au S."/>
            <person name="Jeong K.Y."/>
            <person name="Chew F.T."/>
            <person name="Hui J."/>
            <person name="Leung T.F."/>
            <person name="Tungtrongchitr A."/>
            <person name="Zhong N."/>
            <person name="Liu Z."/>
            <person name="Tsui S."/>
        </authorList>
    </citation>
    <scope>NUCLEOTIDE SEQUENCE</scope>
    <source>
        <strain evidence="1">Derf</strain>
        <tissue evidence="1">Whole organism</tissue>
    </source>
</reference>
<dbReference type="Proteomes" id="UP000790347">
    <property type="component" value="Unassembled WGS sequence"/>
</dbReference>